<keyword evidence="1" id="KW-0812">Transmembrane</keyword>
<feature type="transmembrane region" description="Helical" evidence="1">
    <location>
        <begin position="347"/>
        <end position="368"/>
    </location>
</feature>
<gene>
    <name evidence="3" type="ORF">I8J34_13970</name>
</gene>
<keyword evidence="4" id="KW-1185">Reference proteome</keyword>
<dbReference type="PANTHER" id="PTHR40407:SF1">
    <property type="entry name" value="HEPARAN-ALPHA-GLUCOSAMINIDE N-ACETYLTRANSFERASE CATALYTIC DOMAIN-CONTAINING PROTEIN"/>
    <property type="match status" value="1"/>
</dbReference>
<evidence type="ECO:0000256" key="1">
    <source>
        <dbReference type="SAM" id="Phobius"/>
    </source>
</evidence>
<dbReference type="Proteomes" id="UP000694660">
    <property type="component" value="Unassembled WGS sequence"/>
</dbReference>
<reference evidence="4" key="1">
    <citation type="journal article" date="2022" name="ISME J.">
        <title>Genetic and phylogenetic analysis of dissimilatory iodate-reducing bacteria identifies potential niches across the world's oceans.</title>
        <authorList>
            <person name="Reyes-Umana V."/>
            <person name="Henning Z."/>
            <person name="Lee K."/>
            <person name="Barnum T.P."/>
            <person name="Coates J.D."/>
        </authorList>
    </citation>
    <scope>NUCLEOTIDE SEQUENCE [LARGE SCALE GENOMIC DNA]</scope>
    <source>
        <strain evidence="4">IR12</strain>
    </source>
</reference>
<dbReference type="InterPro" id="IPR012429">
    <property type="entry name" value="HGSNAT_cat"/>
</dbReference>
<comment type="caution">
    <text evidence="3">The sequence shown here is derived from an EMBL/GenBank/DDBJ whole genome shotgun (WGS) entry which is preliminary data.</text>
</comment>
<keyword evidence="1" id="KW-0472">Membrane</keyword>
<feature type="transmembrane region" description="Helical" evidence="1">
    <location>
        <begin position="120"/>
        <end position="141"/>
    </location>
</feature>
<proteinExistence type="predicted"/>
<dbReference type="AlphaFoldDB" id="A0A944DDE0"/>
<name>A0A944DDE0_DENI1</name>
<dbReference type="Pfam" id="PF07786">
    <property type="entry name" value="HGSNAT_cat"/>
    <property type="match status" value="1"/>
</dbReference>
<feature type="domain" description="Heparan-alpha-glucosaminide N-acetyltransferase catalytic" evidence="2">
    <location>
        <begin position="9"/>
        <end position="220"/>
    </location>
</feature>
<evidence type="ECO:0000259" key="2">
    <source>
        <dbReference type="Pfam" id="PF07786"/>
    </source>
</evidence>
<feature type="transmembrane region" description="Helical" evidence="1">
    <location>
        <begin position="227"/>
        <end position="253"/>
    </location>
</feature>
<feature type="transmembrane region" description="Helical" evidence="1">
    <location>
        <begin position="57"/>
        <end position="77"/>
    </location>
</feature>
<accession>A0A944DDE0</accession>
<feature type="transmembrane region" description="Helical" evidence="1">
    <location>
        <begin position="273"/>
        <end position="292"/>
    </location>
</feature>
<dbReference type="PANTHER" id="PTHR40407">
    <property type="entry name" value="MEMBRANE PROTEIN-LIKE PROTEIN"/>
    <property type="match status" value="1"/>
</dbReference>
<keyword evidence="1" id="KW-1133">Transmembrane helix</keyword>
<evidence type="ECO:0000313" key="3">
    <source>
        <dbReference type="EMBL" id="MBT0962282.1"/>
    </source>
</evidence>
<evidence type="ECO:0000313" key="4">
    <source>
        <dbReference type="Proteomes" id="UP000694660"/>
    </source>
</evidence>
<sequence>MPDGLVSGRILAIDVLRGLVMALMLVDHVREYFYLHLQVADPMDVAGTAPALFFTRLTSHVCAPVFVFLTGIGAWLYGHKHVAPRRAASAYLFKRGVFLVLLELSVVNFAWTFSLPPQMIYLQVIWAIGLSMIALSALLWLPWPALLAVAIGIIAGHNALDGLHVAAGDAGFVPWAILHDRSIIDLGAGLRARTSYPVLPWIGVIALGYVAGRLYQRDVAPERRRRVWWLAGAGALLGFVVLRATGAYGQAALWQPGQDPLETLMSFVNVTKYPPSLLFLLLTLGVGLLALARLERGTGRLAVLAQFGRAPMFFYILHLYVLHLLYLAALTLWGSGDGGRFSVGHVWQIWALAVALLALLYLPCRAFANYKRNSRKAWLSYF</sequence>
<protein>
    <submittedName>
        <fullName evidence="3">DUF1624 domain-containing protein</fullName>
    </submittedName>
</protein>
<feature type="transmembrane region" description="Helical" evidence="1">
    <location>
        <begin position="97"/>
        <end position="114"/>
    </location>
</feature>
<organism evidence="3 4">
    <name type="scientific">Denitromonas iodatirespirans</name>
    <dbReference type="NCBI Taxonomy" id="2795389"/>
    <lineage>
        <taxon>Bacteria</taxon>
        <taxon>Pseudomonadati</taxon>
        <taxon>Pseudomonadota</taxon>
        <taxon>Betaproteobacteria</taxon>
        <taxon>Rhodocyclales</taxon>
        <taxon>Zoogloeaceae</taxon>
        <taxon>Denitromonas</taxon>
    </lineage>
</organism>
<feature type="transmembrane region" description="Helical" evidence="1">
    <location>
        <begin position="313"/>
        <end position="335"/>
    </location>
</feature>
<feature type="transmembrane region" description="Helical" evidence="1">
    <location>
        <begin position="198"/>
        <end position="215"/>
    </location>
</feature>
<dbReference type="EMBL" id="JAEKFT010000015">
    <property type="protein sequence ID" value="MBT0962282.1"/>
    <property type="molecule type" value="Genomic_DNA"/>
</dbReference>
<feature type="transmembrane region" description="Helical" evidence="1">
    <location>
        <begin position="148"/>
        <end position="178"/>
    </location>
</feature>